<reference evidence="1 2" key="5">
    <citation type="journal article" date="2019" name="Gigascience">
        <title>A chromosome-scale genome assembly of cucumber (Cucumis sativus L.).</title>
        <authorList>
            <person name="Li Q."/>
            <person name="Li H."/>
            <person name="Huang W."/>
            <person name="Xu Y."/>
            <person name="Zhou Q."/>
            <person name="Wang S."/>
            <person name="Ruan J."/>
            <person name="Huang S."/>
            <person name="Zhang Z."/>
        </authorList>
    </citation>
    <scope>NUCLEOTIDE SEQUENCE [LARGE SCALE GENOMIC DNA]</scope>
    <source>
        <strain evidence="2">cv. 9930</strain>
        <tissue evidence="1">Leaf</tissue>
    </source>
</reference>
<reference evidence="1 2" key="4">
    <citation type="journal article" date="2011" name="BMC Genomics">
        <title>RNA-Seq improves annotation of protein-coding genes in the cucumber genome.</title>
        <authorList>
            <person name="Li Z."/>
            <person name="Zhang Z."/>
            <person name="Yan P."/>
            <person name="Huang S."/>
            <person name="Fei Z."/>
            <person name="Lin K."/>
        </authorList>
    </citation>
    <scope>NUCLEOTIDE SEQUENCE [LARGE SCALE GENOMIC DNA]</scope>
    <source>
        <strain evidence="2">cv. 9930</strain>
        <tissue evidence="1">Leaf</tissue>
    </source>
</reference>
<sequence>MTTIVPLLHTIITSGNRDLKSNKLPIQTASLKETAPSLYIQAWLTMGKICLTDEKRAKSYIPLFVQELGNSDCSALRNNLIITMADFCVRYTALVDCYLTKITKCLRDPCELVRRHTFILLSRLLQRDYVKWRGVLFLRFLLSLVDESEKIRQLADYLFGNILKVKAPLLAYNSFIEAIYVLNDYRAHSGHSDSKASRAESRPFSIRGNDERSRSRRMRIYVSLLKQMAPEHLLATFAKLCAEVLVAASDGMLNIDDTTARSVLQDTFEILACKEIRLSINRVSSSESGDVGEEGGESGGASAARGKVITHAVRKSLIQNTIPIFIELKRLMESKNSPLIGSLMECLRVLLKDYKNEIDDLLVADKQLQKELLYDIQRYECTKAKSAVAEAVNEMQKSTNYLSPEAPPQAVSVLNNLTSKLQNDSKVASAIADAAAAATAKSVLREVNRGTSTPPLGSLSLPKLKSRTGGNNGTNTSRLNVIESLRKHQSFESDEEN</sequence>
<organism evidence="1 2">
    <name type="scientific">Cucumis sativus</name>
    <name type="common">Cucumber</name>
    <dbReference type="NCBI Taxonomy" id="3659"/>
    <lineage>
        <taxon>Eukaryota</taxon>
        <taxon>Viridiplantae</taxon>
        <taxon>Streptophyta</taxon>
        <taxon>Embryophyta</taxon>
        <taxon>Tracheophyta</taxon>
        <taxon>Spermatophyta</taxon>
        <taxon>Magnoliopsida</taxon>
        <taxon>eudicotyledons</taxon>
        <taxon>Gunneridae</taxon>
        <taxon>Pentapetalae</taxon>
        <taxon>rosids</taxon>
        <taxon>fabids</taxon>
        <taxon>Cucurbitales</taxon>
        <taxon>Cucurbitaceae</taxon>
        <taxon>Benincaseae</taxon>
        <taxon>Cucumis</taxon>
    </lineage>
</organism>
<protein>
    <submittedName>
        <fullName evidence="1">Uncharacterized protein</fullName>
    </submittedName>
</protein>
<reference evidence="1 2" key="1">
    <citation type="journal article" date="2009" name="Nat. Genet.">
        <title>The genome of the cucumber, Cucumis sativus L.</title>
        <authorList>
            <person name="Huang S."/>
            <person name="Li R."/>
            <person name="Zhang Z."/>
            <person name="Li L."/>
            <person name="Gu X."/>
            <person name="Fan W."/>
            <person name="Lucas W.J."/>
            <person name="Wang X."/>
            <person name="Xie B."/>
            <person name="Ni P."/>
            <person name="Ren Y."/>
            <person name="Zhu H."/>
            <person name="Li J."/>
            <person name="Lin K."/>
            <person name="Jin W."/>
            <person name="Fei Z."/>
            <person name="Li G."/>
            <person name="Staub J."/>
            <person name="Kilian A."/>
            <person name="van der Vossen E.A."/>
            <person name="Wu Y."/>
            <person name="Guo J."/>
            <person name="He J."/>
            <person name="Jia Z."/>
            <person name="Ren Y."/>
            <person name="Tian G."/>
            <person name="Lu Y."/>
            <person name="Ruan J."/>
            <person name="Qian W."/>
            <person name="Wang M."/>
            <person name="Huang Q."/>
            <person name="Li B."/>
            <person name="Xuan Z."/>
            <person name="Cao J."/>
            <person name="Asan"/>
            <person name="Wu Z."/>
            <person name="Zhang J."/>
            <person name="Cai Q."/>
            <person name="Bai Y."/>
            <person name="Zhao B."/>
            <person name="Han Y."/>
            <person name="Li Y."/>
            <person name="Li X."/>
            <person name="Wang S."/>
            <person name="Shi Q."/>
            <person name="Liu S."/>
            <person name="Cho W.K."/>
            <person name="Kim J.Y."/>
            <person name="Xu Y."/>
            <person name="Heller-Uszynska K."/>
            <person name="Miao H."/>
            <person name="Cheng Z."/>
            <person name="Zhang S."/>
            <person name="Wu J."/>
            <person name="Yang Y."/>
            <person name="Kang H."/>
            <person name="Li M."/>
            <person name="Liang H."/>
            <person name="Ren X."/>
            <person name="Shi Z."/>
            <person name="Wen M."/>
            <person name="Jian M."/>
            <person name="Yang H."/>
            <person name="Zhang G."/>
            <person name="Yang Z."/>
            <person name="Chen R."/>
            <person name="Liu S."/>
            <person name="Li J."/>
            <person name="Ma L."/>
            <person name="Liu H."/>
            <person name="Zhou Y."/>
            <person name="Zhao J."/>
            <person name="Fang X."/>
            <person name="Li G."/>
            <person name="Fang L."/>
            <person name="Li Y."/>
            <person name="Liu D."/>
            <person name="Zheng H."/>
            <person name="Zhang Y."/>
            <person name="Qin N."/>
            <person name="Li Z."/>
            <person name="Yang G."/>
            <person name="Yang S."/>
            <person name="Bolund L."/>
            <person name="Kristiansen K."/>
            <person name="Zheng H."/>
            <person name="Li S."/>
            <person name="Zhang X."/>
            <person name="Yang H."/>
            <person name="Wang J."/>
            <person name="Sun R."/>
            <person name="Zhang B."/>
            <person name="Jiang S."/>
            <person name="Wang J."/>
            <person name="Du Y."/>
            <person name="Li S."/>
        </authorList>
    </citation>
    <scope>NUCLEOTIDE SEQUENCE [LARGE SCALE GENOMIC DNA]</scope>
    <source>
        <strain evidence="2">cv. 9930</strain>
        <tissue evidence="1">Leaf</tissue>
    </source>
</reference>
<evidence type="ECO:0000313" key="2">
    <source>
        <dbReference type="Proteomes" id="UP000029981"/>
    </source>
</evidence>
<reference evidence="1 2" key="3">
    <citation type="journal article" date="2010" name="BMC Genomics">
        <title>Transcriptome sequencing and comparative analysis of cucumber flowers with different sex types.</title>
        <authorList>
            <person name="Guo S."/>
            <person name="Zheng Y."/>
            <person name="Joung J.G."/>
            <person name="Liu S."/>
            <person name="Zhang Z."/>
            <person name="Crasta O.R."/>
            <person name="Sobral B.W."/>
            <person name="Xu Y."/>
            <person name="Huang S."/>
            <person name="Fei Z."/>
        </authorList>
    </citation>
    <scope>NUCLEOTIDE SEQUENCE [LARGE SCALE GENOMIC DNA]</scope>
    <source>
        <strain evidence="2">cv. 9930</strain>
        <tissue evidence="1">Leaf</tissue>
    </source>
</reference>
<accession>A0ACB6HBB4</accession>
<comment type="caution">
    <text evidence="1">The sequence shown here is derived from an EMBL/GenBank/DDBJ whole genome shotgun (WGS) entry which is preliminary data.</text>
</comment>
<name>A0ACB6HBB4_CUCSA</name>
<keyword evidence="2" id="KW-1185">Reference proteome</keyword>
<dbReference type="Proteomes" id="UP000029981">
    <property type="component" value="Unassembled WGS sequence"/>
</dbReference>
<gene>
    <name evidence="1" type="ORF">Csa_019088</name>
</gene>
<dbReference type="EMBL" id="ACHR03000070">
    <property type="protein sequence ID" value="KAE8637200.1"/>
    <property type="molecule type" value="Genomic_DNA"/>
</dbReference>
<proteinExistence type="predicted"/>
<reference evidence="1 2" key="2">
    <citation type="journal article" date="2009" name="PLoS ONE">
        <title>An integrated genetic and cytogenetic map of the cucumber genome.</title>
        <authorList>
            <person name="Ren Y."/>
            <person name="Zhang Z."/>
            <person name="Liu J."/>
            <person name="Staub J.E."/>
            <person name="Han Y."/>
            <person name="Cheng Z."/>
            <person name="Li X."/>
            <person name="Lu J."/>
            <person name="Miao H."/>
            <person name="Kang H."/>
            <person name="Xie B."/>
            <person name="Gu X."/>
            <person name="Wang X."/>
            <person name="Du Y."/>
            <person name="Jin W."/>
            <person name="Huang S."/>
        </authorList>
    </citation>
    <scope>NUCLEOTIDE SEQUENCE [LARGE SCALE GENOMIC DNA]</scope>
    <source>
        <strain evidence="2">cv. 9930</strain>
        <tissue evidence="1">Leaf</tissue>
    </source>
</reference>
<evidence type="ECO:0000313" key="1">
    <source>
        <dbReference type="EMBL" id="KAE8637200.1"/>
    </source>
</evidence>